<protein>
    <submittedName>
        <fullName evidence="1">Uncharacterized protein</fullName>
    </submittedName>
</protein>
<dbReference type="RefSeq" id="WP_256310390.1">
    <property type="nucleotide sequence ID" value="NZ_JANGAC010000002.1"/>
</dbReference>
<name>A0ABT1S6G2_9FIRM</name>
<sequence>MPDIKKIRQAMIEERISEEIISKIDFTDLGGNNPLPVIAIINQMDSMLSHEQCLSVMEKQGCCKSGQRDKECKKFGKQNIGRSLNEKIELLSSIQYMGTPKLNEDGTITTGISWFQDGVYNCACPSIKKLKKLVSVTSTYCGCCAGHFLYHYQNALQVKLKLKEIKSSPINTNGLKPCEFIFEVIQML</sequence>
<evidence type="ECO:0000313" key="2">
    <source>
        <dbReference type="Proteomes" id="UP001524478"/>
    </source>
</evidence>
<comment type="caution">
    <text evidence="1">The sequence shown here is derived from an EMBL/GenBank/DDBJ whole genome shotgun (WGS) entry which is preliminary data.</text>
</comment>
<proteinExistence type="predicted"/>
<dbReference type="Proteomes" id="UP001524478">
    <property type="component" value="Unassembled WGS sequence"/>
</dbReference>
<reference evidence="1 2" key="1">
    <citation type="submission" date="2022-06" db="EMBL/GenBank/DDBJ databases">
        <title>Isolation of gut microbiota from human fecal samples.</title>
        <authorList>
            <person name="Pamer E.G."/>
            <person name="Barat B."/>
            <person name="Waligurski E."/>
            <person name="Medina S."/>
            <person name="Paddock L."/>
            <person name="Mostad J."/>
        </authorList>
    </citation>
    <scope>NUCLEOTIDE SEQUENCE [LARGE SCALE GENOMIC DNA]</scope>
    <source>
        <strain evidence="1 2">DFI.7.95</strain>
    </source>
</reference>
<keyword evidence="2" id="KW-1185">Reference proteome</keyword>
<gene>
    <name evidence="1" type="ORF">NE686_03100</name>
</gene>
<accession>A0ABT1S6G2</accession>
<evidence type="ECO:0000313" key="1">
    <source>
        <dbReference type="EMBL" id="MCQ4922060.1"/>
    </source>
</evidence>
<organism evidence="1 2">
    <name type="scientific">Tissierella carlieri</name>
    <dbReference type="NCBI Taxonomy" id="689904"/>
    <lineage>
        <taxon>Bacteria</taxon>
        <taxon>Bacillati</taxon>
        <taxon>Bacillota</taxon>
        <taxon>Tissierellia</taxon>
        <taxon>Tissierellales</taxon>
        <taxon>Tissierellaceae</taxon>
        <taxon>Tissierella</taxon>
    </lineage>
</organism>
<dbReference type="EMBL" id="JANGAC010000002">
    <property type="protein sequence ID" value="MCQ4922060.1"/>
    <property type="molecule type" value="Genomic_DNA"/>
</dbReference>